<keyword evidence="8" id="KW-1185">Reference proteome</keyword>
<dbReference type="SMART" id="SM00888">
    <property type="entry name" value="EF1_GNE"/>
    <property type="match status" value="1"/>
</dbReference>
<dbReference type="InterPro" id="IPR014717">
    <property type="entry name" value="Transl_elong_EF1B/ribsomal_bS6"/>
</dbReference>
<keyword evidence="5" id="KW-0648">Protein biosynthesis</keyword>
<organism evidence="7 8">
    <name type="scientific">Candidatus Mancarchaeum acidiphilum</name>
    <dbReference type="NCBI Taxonomy" id="1920749"/>
    <lineage>
        <taxon>Archaea</taxon>
        <taxon>Candidatus Micrarchaeota</taxon>
        <taxon>Candidatus Mancarchaeum</taxon>
    </lineage>
</organism>
<evidence type="ECO:0000259" key="6">
    <source>
        <dbReference type="SMART" id="SM00888"/>
    </source>
</evidence>
<evidence type="ECO:0000256" key="5">
    <source>
        <dbReference type="ARBA" id="ARBA00022917"/>
    </source>
</evidence>
<dbReference type="InterPro" id="IPR004542">
    <property type="entry name" value="Transl_elong_EF1B_B_arc"/>
</dbReference>
<dbReference type="KEGG" id="marh:Mia14_0642"/>
<evidence type="ECO:0000256" key="4">
    <source>
        <dbReference type="ARBA" id="ARBA00022768"/>
    </source>
</evidence>
<evidence type="ECO:0000313" key="8">
    <source>
        <dbReference type="Proteomes" id="UP000197679"/>
    </source>
</evidence>
<evidence type="ECO:0000256" key="1">
    <source>
        <dbReference type="ARBA" id="ARBA00003815"/>
    </source>
</evidence>
<accession>A0A218NN97</accession>
<dbReference type="AlphaFoldDB" id="A0A218NN97"/>
<dbReference type="OrthoDB" id="84643at2157"/>
<dbReference type="InterPro" id="IPR036219">
    <property type="entry name" value="eEF-1beta-like_sf"/>
</dbReference>
<protein>
    <recommendedName>
        <fullName evidence="3">Elongation factor 1-beta</fullName>
    </recommendedName>
</protein>
<dbReference type="RefSeq" id="WP_088820209.1">
    <property type="nucleotide sequence ID" value="NZ_CP019964.1"/>
</dbReference>
<proteinExistence type="inferred from homology"/>
<evidence type="ECO:0000256" key="3">
    <source>
        <dbReference type="ARBA" id="ARBA00017600"/>
    </source>
</evidence>
<dbReference type="EMBL" id="CP019964">
    <property type="protein sequence ID" value="ASI13945.1"/>
    <property type="molecule type" value="Genomic_DNA"/>
</dbReference>
<comment type="similarity">
    <text evidence="2">Belongs to the EF-1-beta/EF-1-delta family.</text>
</comment>
<dbReference type="PANTHER" id="PTHR39647:SF1">
    <property type="entry name" value="ELONGATION FACTOR 1-BETA"/>
    <property type="match status" value="1"/>
</dbReference>
<evidence type="ECO:0000256" key="2">
    <source>
        <dbReference type="ARBA" id="ARBA00007411"/>
    </source>
</evidence>
<feature type="domain" description="Translation elongation factor EF1B beta/delta subunit guanine nucleotide exchange" evidence="6">
    <location>
        <begin position="3"/>
        <end position="83"/>
    </location>
</feature>
<dbReference type="Pfam" id="PF00736">
    <property type="entry name" value="EF1_GNE"/>
    <property type="match status" value="1"/>
</dbReference>
<dbReference type="PANTHER" id="PTHR39647">
    <property type="entry name" value="ELONGATION FACTOR 1-BETA"/>
    <property type="match status" value="1"/>
</dbReference>
<gene>
    <name evidence="7" type="ORF">Mia14_0642</name>
</gene>
<dbReference type="InterPro" id="IPR014038">
    <property type="entry name" value="EF1B_bsu/dsu_GNE"/>
</dbReference>
<evidence type="ECO:0000313" key="7">
    <source>
        <dbReference type="EMBL" id="ASI13945.1"/>
    </source>
</evidence>
<dbReference type="GO" id="GO:0003746">
    <property type="term" value="F:translation elongation factor activity"/>
    <property type="evidence" value="ECO:0007669"/>
    <property type="project" value="UniProtKB-KW"/>
</dbReference>
<reference evidence="7 8" key="1">
    <citation type="journal article" date="2017" name="Nat. Commun.">
        <title>'ARMAN' archaea depend on association with euryarchaeal host in culture and in situ.</title>
        <authorList>
            <person name="Golyshina O."/>
            <person name="Toshchakov S."/>
            <person name="Makarova K."/>
            <person name="Gavrilov S."/>
            <person name="Korzhenkov A."/>
            <person name="La Cono V."/>
            <person name="Arcadi E."/>
            <person name="Nechitaylo T."/>
            <person name="Ferrer M."/>
            <person name="Kublanov I."/>
            <person name="Wolf Y."/>
            <person name="Yakimov M."/>
            <person name="Golyshin P."/>
            <person name="Slesarev A."/>
            <person name="Kozyavkin S."/>
        </authorList>
    </citation>
    <scope>NUCLEOTIDE SEQUENCE [LARGE SCALE GENOMIC DNA]</scope>
    <source>
        <strain evidence="7 8">Mia14</strain>
    </source>
</reference>
<keyword evidence="4 7" id="KW-0251">Elongation factor</keyword>
<dbReference type="Gene3D" id="3.30.70.60">
    <property type="match status" value="1"/>
</dbReference>
<dbReference type="GeneID" id="33314195"/>
<sequence>MAKVGVVYKVYPKQDVDADTLMGKIKSELSPVSISAEDIAFGIKVIKAFFTYDDSEQGSSTMEEKLNGIDGVAQVEVDEESLI</sequence>
<dbReference type="Proteomes" id="UP000197679">
    <property type="component" value="Chromosome"/>
</dbReference>
<name>A0A218NN97_9ARCH</name>
<comment type="function">
    <text evidence="1">Promotes the exchange of GDP for GTP in EF-1-alpha/GDP, thus allowing the regeneration of EF-1-alpha/GTP that could then be used to form the ternary complex EF-1-alpha/GTP/AAtRNA.</text>
</comment>
<dbReference type="SUPFAM" id="SSF54984">
    <property type="entry name" value="eEF-1beta-like"/>
    <property type="match status" value="1"/>
</dbReference>